<dbReference type="InterPro" id="IPR027417">
    <property type="entry name" value="P-loop_NTPase"/>
</dbReference>
<sequence>MEVLKIATAGSVDDGKSTLIGRILYDTRSLTDDKLEAIERTSKQKGFDYLDFSLATDGLVAEREQGITIDVAHIYFSTAKKSYIIADTPGHVEYTRNMVTGASTSQAAIILVDARNGVIEQTYRHFFINNLLKVKDIIVAVNKMDLVDFAQDKFEAIKAEITALAKRAGSTQNITFIPVSALQGDNVVDKSENTPWYTGTTLLEHFEALEAQDIYEESVARLPVQTVIRPKKDEFHDFRGYAGKLYGGSLAVGDEVTVLPSKTASKIKDIYFFDKKYSVAERGTSINITLENDINISRGDIVVKSSELPRETKALEAKVCWMDTTNLVVGKKYFLQQGANVIAAKVSAINSVIATDFSGEAPATELKINEIGNVSFKLAKTLFYDTYAENKTTGSFILIDPQTNNTSGAGFIQ</sequence>
<dbReference type="InterPro" id="IPR041757">
    <property type="entry name" value="CysN_GTP-bd"/>
</dbReference>
<keyword evidence="5" id="KW-0067">ATP-binding</keyword>
<feature type="domain" description="Tr-type G" evidence="7">
    <location>
        <begin position="1"/>
        <end position="219"/>
    </location>
</feature>
<dbReference type="NCBIfam" id="TIGR02034">
    <property type="entry name" value="CysN"/>
    <property type="match status" value="1"/>
</dbReference>
<evidence type="ECO:0000256" key="1">
    <source>
        <dbReference type="ARBA" id="ARBA00012391"/>
    </source>
</evidence>
<accession>A0A1M5WGD9</accession>
<dbReference type="EC" id="2.7.7.4" evidence="1"/>
<dbReference type="InterPro" id="IPR005225">
    <property type="entry name" value="Small_GTP-bd"/>
</dbReference>
<dbReference type="InterPro" id="IPR044139">
    <property type="entry name" value="CysN_NoDQ_III"/>
</dbReference>
<dbReference type="InterPro" id="IPR050100">
    <property type="entry name" value="TRAFAC_GTPase_members"/>
</dbReference>
<dbReference type="CDD" id="cd04095">
    <property type="entry name" value="CysN_NoDQ_III"/>
    <property type="match status" value="1"/>
</dbReference>
<evidence type="ECO:0000256" key="5">
    <source>
        <dbReference type="ARBA" id="ARBA00022840"/>
    </source>
</evidence>
<dbReference type="Pfam" id="PF00009">
    <property type="entry name" value="GTP_EFTU"/>
    <property type="match status" value="1"/>
</dbReference>
<dbReference type="PROSITE" id="PS00301">
    <property type="entry name" value="G_TR_1"/>
    <property type="match status" value="1"/>
</dbReference>
<dbReference type="Gene3D" id="2.40.30.10">
    <property type="entry name" value="Translation factors"/>
    <property type="match status" value="2"/>
</dbReference>
<dbReference type="PROSITE" id="PS51722">
    <property type="entry name" value="G_TR_2"/>
    <property type="match status" value="1"/>
</dbReference>
<dbReference type="GO" id="GO:0003924">
    <property type="term" value="F:GTPase activity"/>
    <property type="evidence" value="ECO:0007669"/>
    <property type="project" value="InterPro"/>
</dbReference>
<dbReference type="InterPro" id="IPR011779">
    <property type="entry name" value="SO4_adenylTrfase_lsu"/>
</dbReference>
<dbReference type="SUPFAM" id="SSF50447">
    <property type="entry name" value="Translation proteins"/>
    <property type="match status" value="1"/>
</dbReference>
<keyword evidence="9" id="KW-1185">Reference proteome</keyword>
<dbReference type="InterPro" id="IPR009000">
    <property type="entry name" value="Transl_B-barrel_sf"/>
</dbReference>
<dbReference type="PRINTS" id="PR00315">
    <property type="entry name" value="ELONGATNFCT"/>
</dbReference>
<keyword evidence="4" id="KW-0547">Nucleotide-binding</keyword>
<protein>
    <recommendedName>
        <fullName evidence="1">sulfate adenylyltransferase</fullName>
        <ecNumber evidence="1">2.7.7.4</ecNumber>
    </recommendedName>
</protein>
<dbReference type="NCBIfam" id="TIGR00231">
    <property type="entry name" value="small_GTP"/>
    <property type="match status" value="1"/>
</dbReference>
<dbReference type="InterPro" id="IPR054696">
    <property type="entry name" value="GTP-eEF1A_C"/>
</dbReference>
<evidence type="ECO:0000256" key="6">
    <source>
        <dbReference type="ARBA" id="ARBA00023134"/>
    </source>
</evidence>
<dbReference type="RefSeq" id="WP_073121878.1">
    <property type="nucleotide sequence ID" value="NZ_BMEN01000006.1"/>
</dbReference>
<proteinExistence type="predicted"/>
<evidence type="ECO:0000256" key="3">
    <source>
        <dbReference type="ARBA" id="ARBA00022695"/>
    </source>
</evidence>
<keyword evidence="2 8" id="KW-0808">Transferase</keyword>
<dbReference type="GO" id="GO:0005524">
    <property type="term" value="F:ATP binding"/>
    <property type="evidence" value="ECO:0007669"/>
    <property type="project" value="UniProtKB-KW"/>
</dbReference>
<organism evidence="8 9">
    <name type="scientific">Wenyingzhuangia marina</name>
    <dbReference type="NCBI Taxonomy" id="1195760"/>
    <lineage>
        <taxon>Bacteria</taxon>
        <taxon>Pseudomonadati</taxon>
        <taxon>Bacteroidota</taxon>
        <taxon>Flavobacteriia</taxon>
        <taxon>Flavobacteriales</taxon>
        <taxon>Flavobacteriaceae</taxon>
        <taxon>Wenyingzhuangia</taxon>
    </lineage>
</organism>
<dbReference type="EMBL" id="FQXQ01000005">
    <property type="protein sequence ID" value="SHH86520.1"/>
    <property type="molecule type" value="Genomic_DNA"/>
</dbReference>
<dbReference type="GO" id="GO:0006790">
    <property type="term" value="P:sulfur compound metabolic process"/>
    <property type="evidence" value="ECO:0007669"/>
    <property type="project" value="InterPro"/>
</dbReference>
<evidence type="ECO:0000256" key="2">
    <source>
        <dbReference type="ARBA" id="ARBA00022679"/>
    </source>
</evidence>
<dbReference type="STRING" id="1195760.SAMN05444281_2405"/>
<dbReference type="InterPro" id="IPR009001">
    <property type="entry name" value="Transl_elong_EF1A/Init_IF2_C"/>
</dbReference>
<evidence type="ECO:0000256" key="4">
    <source>
        <dbReference type="ARBA" id="ARBA00022741"/>
    </source>
</evidence>
<dbReference type="OrthoDB" id="9804504at2"/>
<name>A0A1M5WGD9_9FLAO</name>
<keyword evidence="6" id="KW-0342">GTP-binding</keyword>
<keyword evidence="3 8" id="KW-0548">Nucleotidyltransferase</keyword>
<dbReference type="Gene3D" id="3.40.50.300">
    <property type="entry name" value="P-loop containing nucleotide triphosphate hydrolases"/>
    <property type="match status" value="1"/>
</dbReference>
<dbReference type="InterPro" id="IPR000795">
    <property type="entry name" value="T_Tr_GTP-bd_dom"/>
</dbReference>
<dbReference type="GO" id="GO:0005525">
    <property type="term" value="F:GTP binding"/>
    <property type="evidence" value="ECO:0007669"/>
    <property type="project" value="UniProtKB-KW"/>
</dbReference>
<dbReference type="Proteomes" id="UP000184109">
    <property type="component" value="Unassembled WGS sequence"/>
</dbReference>
<reference evidence="9" key="1">
    <citation type="submission" date="2016-11" db="EMBL/GenBank/DDBJ databases">
        <authorList>
            <person name="Varghese N."/>
            <person name="Submissions S."/>
        </authorList>
    </citation>
    <scope>NUCLEOTIDE SEQUENCE [LARGE SCALE GENOMIC DNA]</scope>
    <source>
        <strain evidence="9">DSM 100572</strain>
    </source>
</reference>
<dbReference type="SUPFAM" id="SSF50465">
    <property type="entry name" value="EF-Tu/eEF-1alpha/eIF2-gamma C-terminal domain"/>
    <property type="match status" value="1"/>
</dbReference>
<evidence type="ECO:0000313" key="8">
    <source>
        <dbReference type="EMBL" id="SHH86520.1"/>
    </source>
</evidence>
<dbReference type="GO" id="GO:0004781">
    <property type="term" value="F:sulfate adenylyltransferase (ATP) activity"/>
    <property type="evidence" value="ECO:0007669"/>
    <property type="project" value="UniProtKB-EC"/>
</dbReference>
<dbReference type="Pfam" id="PF22594">
    <property type="entry name" value="GTP-eEF1A_C"/>
    <property type="match status" value="1"/>
</dbReference>
<dbReference type="FunFam" id="3.40.50.300:FF:000119">
    <property type="entry name" value="Sulfate adenylyltransferase subunit 1"/>
    <property type="match status" value="1"/>
</dbReference>
<dbReference type="AlphaFoldDB" id="A0A1M5WGD9"/>
<dbReference type="PANTHER" id="PTHR23115">
    <property type="entry name" value="TRANSLATION FACTOR"/>
    <property type="match status" value="1"/>
</dbReference>
<gene>
    <name evidence="8" type="ORF">SAMN05444281_2405</name>
</gene>
<dbReference type="SUPFAM" id="SSF52540">
    <property type="entry name" value="P-loop containing nucleoside triphosphate hydrolases"/>
    <property type="match status" value="1"/>
</dbReference>
<evidence type="ECO:0000259" key="7">
    <source>
        <dbReference type="PROSITE" id="PS51722"/>
    </source>
</evidence>
<dbReference type="InterPro" id="IPR031157">
    <property type="entry name" value="G_TR_CS"/>
</dbReference>
<evidence type="ECO:0000313" key="9">
    <source>
        <dbReference type="Proteomes" id="UP000184109"/>
    </source>
</evidence>
<dbReference type="CDD" id="cd04166">
    <property type="entry name" value="CysN_ATPS"/>
    <property type="match status" value="1"/>
</dbReference>